<dbReference type="EMBL" id="CAIQ01000192">
    <property type="protein sequence ID" value="CCI36794.1"/>
    <property type="molecule type" value="Genomic_DNA"/>
</dbReference>
<sequence length="40" mass="4689">MNLVEFESEDYPSERLIACQNPLIAEKNQKQTEALFFTIQ</sequence>
<organism evidence="1 2">
    <name type="scientific">Microcystis aeruginosa PCC 9701</name>
    <dbReference type="NCBI Taxonomy" id="721123"/>
    <lineage>
        <taxon>Bacteria</taxon>
        <taxon>Bacillati</taxon>
        <taxon>Cyanobacteriota</taxon>
        <taxon>Cyanophyceae</taxon>
        <taxon>Oscillatoriophycideae</taxon>
        <taxon>Chroococcales</taxon>
        <taxon>Microcystaceae</taxon>
        <taxon>Microcystis</taxon>
    </lineage>
</organism>
<gene>
    <name evidence="1" type="ORF">MICAK_2710011</name>
</gene>
<evidence type="ECO:0000313" key="2">
    <source>
        <dbReference type="Proteomes" id="UP000004047"/>
    </source>
</evidence>
<protein>
    <submittedName>
        <fullName evidence="1">Genome sequencing data, contig C327</fullName>
    </submittedName>
</protein>
<dbReference type="Proteomes" id="UP000004047">
    <property type="component" value="Unassembled WGS sequence"/>
</dbReference>
<evidence type="ECO:0000313" key="1">
    <source>
        <dbReference type="EMBL" id="CCI36794.1"/>
    </source>
</evidence>
<accession>I4IR70</accession>
<dbReference type="HOGENOM" id="CLU_219427_0_0_3"/>
<comment type="caution">
    <text evidence="1">The sequence shown here is derived from an EMBL/GenBank/DDBJ whole genome shotgun (WGS) entry which is preliminary data.</text>
</comment>
<reference evidence="1 2" key="1">
    <citation type="submission" date="2012-04" db="EMBL/GenBank/DDBJ databases">
        <authorList>
            <person name="Genoscope - CEA"/>
        </authorList>
    </citation>
    <scope>NUCLEOTIDE SEQUENCE [LARGE SCALE GENOMIC DNA]</scope>
    <source>
        <strain evidence="1 2">9701</strain>
    </source>
</reference>
<proteinExistence type="predicted"/>
<dbReference type="AlphaFoldDB" id="I4IR70"/>
<name>I4IR70_MICAE</name>